<dbReference type="Gene3D" id="3.40.50.300">
    <property type="entry name" value="P-loop containing nucleotide triphosphate hydrolases"/>
    <property type="match status" value="1"/>
</dbReference>
<evidence type="ECO:0000313" key="3">
    <source>
        <dbReference type="Proteomes" id="UP000285266"/>
    </source>
</evidence>
<dbReference type="RefSeq" id="WP_123645340.1">
    <property type="nucleotide sequence ID" value="NZ_QRAJ01000013.1"/>
</dbReference>
<dbReference type="EMBL" id="QRAJ01000013">
    <property type="protein sequence ID" value="ROT86276.1"/>
    <property type="molecule type" value="Genomic_DNA"/>
</dbReference>
<dbReference type="GO" id="GO:0016887">
    <property type="term" value="F:ATP hydrolysis activity"/>
    <property type="evidence" value="ECO:0007669"/>
    <property type="project" value="TreeGrafter"/>
</dbReference>
<dbReference type="InterPro" id="IPR027417">
    <property type="entry name" value="P-loop_NTPase"/>
</dbReference>
<comment type="caution">
    <text evidence="2">The sequence shown here is derived from an EMBL/GenBank/DDBJ whole genome shotgun (WGS) entry which is preliminary data.</text>
</comment>
<accession>A0A423UC35</accession>
<dbReference type="GO" id="GO:0005829">
    <property type="term" value="C:cytosol"/>
    <property type="evidence" value="ECO:0007669"/>
    <property type="project" value="TreeGrafter"/>
</dbReference>
<feature type="region of interest" description="Disordered" evidence="1">
    <location>
        <begin position="77"/>
        <end position="110"/>
    </location>
</feature>
<gene>
    <name evidence="2" type="ORF">BMONG18_1596</name>
</gene>
<name>A0A423UC35_9BIFI</name>
<dbReference type="PANTHER" id="PTHR43384:SF14">
    <property type="entry name" value="ESX-1 SECRETION-ASSOCIATED PROTEIN ESPI"/>
    <property type="match status" value="1"/>
</dbReference>
<dbReference type="PANTHER" id="PTHR43384">
    <property type="entry name" value="SEPTUM SITE-DETERMINING PROTEIN MIND HOMOLOG, CHLOROPLASTIC-RELATED"/>
    <property type="match status" value="1"/>
</dbReference>
<protein>
    <submittedName>
        <fullName evidence="2">ATPase</fullName>
    </submittedName>
</protein>
<dbReference type="Proteomes" id="UP000285266">
    <property type="component" value="Unassembled WGS sequence"/>
</dbReference>
<dbReference type="GO" id="GO:0051782">
    <property type="term" value="P:negative regulation of cell division"/>
    <property type="evidence" value="ECO:0007669"/>
    <property type="project" value="TreeGrafter"/>
</dbReference>
<dbReference type="GO" id="GO:0005524">
    <property type="term" value="F:ATP binding"/>
    <property type="evidence" value="ECO:0007669"/>
    <property type="project" value="TreeGrafter"/>
</dbReference>
<evidence type="ECO:0000313" key="2">
    <source>
        <dbReference type="EMBL" id="ROT86276.1"/>
    </source>
</evidence>
<organism evidence="2 3">
    <name type="scientific">Bifidobacterium mongoliense</name>
    <dbReference type="NCBI Taxonomy" id="518643"/>
    <lineage>
        <taxon>Bacteria</taxon>
        <taxon>Bacillati</taxon>
        <taxon>Actinomycetota</taxon>
        <taxon>Actinomycetes</taxon>
        <taxon>Bifidobacteriales</taxon>
        <taxon>Bifidobacteriaceae</taxon>
        <taxon>Bifidobacterium</taxon>
    </lineage>
</organism>
<dbReference type="AlphaFoldDB" id="A0A423UC35"/>
<dbReference type="InterPro" id="IPR050625">
    <property type="entry name" value="ParA/MinD_ATPase"/>
</dbReference>
<sequence length="417" mass="45098">MTTEEKPTAEAQIGIDSGQLLVDGHESTLSGSMDDMLAEALQRIRLVAGIQRKDILASIQQPSGHQLLLIHPDGNVEEQPAETADDSPASPSPTEHDASATQTTAKTPGIAQHARHSFLSNHQAEEPAKQGWRGTLTRMGLRMAPSTQERAERTDVFRVSQHWPGPRTIVIANGKGGAGKTPTVALLSAVFARYGGGPVLAWDANQTRGTLGWRTEQGPHDKTSLDLLPQVTRLLGTSSQSADLDHYVHHQTDDRYDVLRSQPLALASDQRIGPKDIDGIWQVAAKYYRLVFVDTGNDESDLAWQRVIDHADQLVVATTTRDDHAEAGALLLEALRNRDQHSATLADGAVAIINQADPRAAAEEISRIHDGFADLTRAAVTIPWDSAMVDGWLKWGTLHAATQRAWLTAGSAVAEGL</sequence>
<evidence type="ECO:0000256" key="1">
    <source>
        <dbReference type="SAM" id="MobiDB-lite"/>
    </source>
</evidence>
<reference evidence="2 3" key="1">
    <citation type="submission" date="2018-07" db="EMBL/GenBank/DDBJ databases">
        <title>The role of parmesan cheese in vectoring bovine microbiota.</title>
        <authorList>
            <person name="Lugli G.A."/>
            <person name="Milani C."/>
        </authorList>
    </citation>
    <scope>NUCLEOTIDE SEQUENCE [LARGE SCALE GENOMIC DNA]</scope>
    <source>
        <strain evidence="2 3">BMONG18</strain>
    </source>
</reference>
<dbReference type="SUPFAM" id="SSF52540">
    <property type="entry name" value="P-loop containing nucleoside triphosphate hydrolases"/>
    <property type="match status" value="1"/>
</dbReference>
<dbReference type="GO" id="GO:0009898">
    <property type="term" value="C:cytoplasmic side of plasma membrane"/>
    <property type="evidence" value="ECO:0007669"/>
    <property type="project" value="TreeGrafter"/>
</dbReference>
<proteinExistence type="predicted"/>